<feature type="compositionally biased region" description="Polar residues" evidence="1">
    <location>
        <begin position="350"/>
        <end position="360"/>
    </location>
</feature>
<organism evidence="3 5">
    <name type="scientific">Mycolicibacterium boenickei</name>
    <dbReference type="NCBI Taxonomy" id="146017"/>
    <lineage>
        <taxon>Bacteria</taxon>
        <taxon>Bacillati</taxon>
        <taxon>Actinomycetota</taxon>
        <taxon>Actinomycetes</taxon>
        <taxon>Mycobacteriales</taxon>
        <taxon>Mycobacteriaceae</taxon>
        <taxon>Mycolicibacterium</taxon>
    </lineage>
</organism>
<dbReference type="RefSeq" id="WP_077743019.1">
    <property type="nucleotide sequence ID" value="NZ_AP022579.1"/>
</dbReference>
<reference evidence="2" key="2">
    <citation type="submission" date="2020-02" db="EMBL/GenBank/DDBJ databases">
        <authorList>
            <person name="Matsumoto Y."/>
            <person name="Motooka D."/>
            <person name="Nakamura S."/>
        </authorList>
    </citation>
    <scope>NUCLEOTIDE SEQUENCE</scope>
    <source>
        <strain evidence="2">JCM 15653</strain>
    </source>
</reference>
<name>A0AAX3A177_9MYCO</name>
<evidence type="ECO:0000313" key="3">
    <source>
        <dbReference type="EMBL" id="UNC01310.1"/>
    </source>
</evidence>
<gene>
    <name evidence="3" type="ORF">H5U98_07970</name>
    <name evidence="2" type="ORF">MBOE_28260</name>
</gene>
<sequence>MQDVAHPYLAAGVALLGAGAIAMSPVAPPMPDIAVPAISSAEVNLSAAVDPIAAYTALFTNTFTNLQTLVSTELADPAPVLRQVIANQISTVQSLAAGLQGAGAGLAEILDPGNPYGIPATLQLAFENLLAGDINGAVSNTWGALLSPVLYAGLPLLEPITAAIRQPIQNLLNVVDTQTAVIFPVLGLLNVGYGTVTAAGNVGQDIVDSIRAGDPIGVVNAMLSGPAVITNALLNGDATGGGVIGPGLGLLSTLRQAREMIAAAITPPAAEEARAAADATVASASKVVTLDVSPKAAVTAPVAAAPAAAPVEAAPAETGPAAEDSAAADPSAGVSTPVVKDSLKAEPGKTLSTKRSTSAKQVRDGVQGAVKNVTDGLKKAAEGLSGKSTKADKPAKAGGSSSAGSSGSSSSGAA</sequence>
<evidence type="ECO:0000313" key="5">
    <source>
        <dbReference type="Proteomes" id="UP001162885"/>
    </source>
</evidence>
<feature type="compositionally biased region" description="Low complexity" evidence="1">
    <location>
        <begin position="314"/>
        <end position="333"/>
    </location>
</feature>
<evidence type="ECO:0008006" key="6">
    <source>
        <dbReference type="Google" id="ProtNLM"/>
    </source>
</evidence>
<dbReference type="AlphaFoldDB" id="A0AAX3A177"/>
<proteinExistence type="predicted"/>
<dbReference type="Proteomes" id="UP001162885">
    <property type="component" value="Chromosome"/>
</dbReference>
<protein>
    <recommendedName>
        <fullName evidence="6">PE-PGRS family protein</fullName>
    </recommendedName>
</protein>
<evidence type="ECO:0000256" key="1">
    <source>
        <dbReference type="SAM" id="MobiDB-lite"/>
    </source>
</evidence>
<dbReference type="Proteomes" id="UP000466683">
    <property type="component" value="Chromosome"/>
</dbReference>
<accession>A0AAX3A177</accession>
<reference evidence="3 5" key="3">
    <citation type="journal article" date="2022" name="BMC Genomics">
        <title>Comparative genome analysis of mycobacteria focusing on tRNA and non-coding RNA.</title>
        <authorList>
            <person name="Behra P.R.K."/>
            <person name="Pettersson B.M.F."/>
            <person name="Ramesh M."/>
            <person name="Das S."/>
            <person name="Dasgupta S."/>
            <person name="Kirsebom L.A."/>
        </authorList>
    </citation>
    <scope>NUCLEOTIDE SEQUENCE [LARGE SCALE GENOMIC DNA]</scope>
    <source>
        <strain evidence="3 5">DSM 44677</strain>
    </source>
</reference>
<feature type="region of interest" description="Disordered" evidence="1">
    <location>
        <begin position="314"/>
        <end position="414"/>
    </location>
</feature>
<feature type="compositionally biased region" description="Low complexity" evidence="1">
    <location>
        <begin position="397"/>
        <end position="414"/>
    </location>
</feature>
<dbReference type="EMBL" id="AP022579">
    <property type="protein sequence ID" value="BBX91177.1"/>
    <property type="molecule type" value="Genomic_DNA"/>
</dbReference>
<dbReference type="EMBL" id="CP060016">
    <property type="protein sequence ID" value="UNC01310.1"/>
    <property type="molecule type" value="Genomic_DNA"/>
</dbReference>
<keyword evidence="4" id="KW-1185">Reference proteome</keyword>
<reference evidence="2 4" key="1">
    <citation type="journal article" date="2019" name="Emerg. Microbes Infect.">
        <title>Comprehensive subspecies identification of 175 nontuberculous mycobacteria species based on 7547 genomic profiles.</title>
        <authorList>
            <person name="Matsumoto Y."/>
            <person name="Kinjo T."/>
            <person name="Motooka D."/>
            <person name="Nabeya D."/>
            <person name="Jung N."/>
            <person name="Uechi K."/>
            <person name="Horii T."/>
            <person name="Iida T."/>
            <person name="Fujita J."/>
            <person name="Nakamura S."/>
        </authorList>
    </citation>
    <scope>NUCLEOTIDE SEQUENCE [LARGE SCALE GENOMIC DNA]</scope>
    <source>
        <strain evidence="2 4">JCM 15653</strain>
    </source>
</reference>
<evidence type="ECO:0000313" key="4">
    <source>
        <dbReference type="Proteomes" id="UP000466683"/>
    </source>
</evidence>
<evidence type="ECO:0000313" key="2">
    <source>
        <dbReference type="EMBL" id="BBX91177.1"/>
    </source>
</evidence>